<evidence type="ECO:0000313" key="3">
    <source>
        <dbReference type="EMBL" id="KAJ8333907.1"/>
    </source>
</evidence>
<comment type="caution">
    <text evidence="3">The sequence shown here is derived from an EMBL/GenBank/DDBJ whole genome shotgun (WGS) entry which is preliminary data.</text>
</comment>
<feature type="domain" description="HAT C-terminal dimerisation" evidence="2">
    <location>
        <begin position="425"/>
        <end position="476"/>
    </location>
</feature>
<evidence type="ECO:0000259" key="2">
    <source>
        <dbReference type="Pfam" id="PF05699"/>
    </source>
</evidence>
<dbReference type="EMBL" id="JAINUF010000022">
    <property type="protein sequence ID" value="KAJ8333907.1"/>
    <property type="molecule type" value="Genomic_DNA"/>
</dbReference>
<dbReference type="AlphaFoldDB" id="A0A9Q1E831"/>
<evidence type="ECO:0000256" key="1">
    <source>
        <dbReference type="SAM" id="MobiDB-lite"/>
    </source>
</evidence>
<dbReference type="Proteomes" id="UP001152622">
    <property type="component" value="Chromosome 22"/>
</dbReference>
<feature type="compositionally biased region" description="Acidic residues" evidence="1">
    <location>
        <begin position="515"/>
        <end position="527"/>
    </location>
</feature>
<keyword evidence="4" id="KW-1185">Reference proteome</keyword>
<protein>
    <recommendedName>
        <fullName evidence="2">HAT C-terminal dimerisation domain-containing protein</fullName>
    </recommendedName>
</protein>
<evidence type="ECO:0000313" key="4">
    <source>
        <dbReference type="Proteomes" id="UP001152622"/>
    </source>
</evidence>
<dbReference type="SUPFAM" id="SSF53098">
    <property type="entry name" value="Ribonuclease H-like"/>
    <property type="match status" value="1"/>
</dbReference>
<name>A0A9Q1E831_SYNKA</name>
<dbReference type="Pfam" id="PF05699">
    <property type="entry name" value="Dimer_Tnp_hAT"/>
    <property type="match status" value="1"/>
</dbReference>
<dbReference type="PANTHER" id="PTHR46880">
    <property type="entry name" value="RAS-ASSOCIATING DOMAIN-CONTAINING PROTEIN"/>
    <property type="match status" value="1"/>
</dbReference>
<proteinExistence type="predicted"/>
<sequence length="527" mass="60410">MDVGFEIQMENMFHTAYFVVKKEKSFSDFPDLVELNRRTGSNMPKSYLSDKACARFIVDIYDGEMEKLLADLKKARFISIMIDGATDEGNLENENIYIKFFDKEKGVVQSFFGIEDVKHANADGIIAAVDSVFQQAGLENWRDCVVFLCADGAAVNMGRKNGVAAKLKENIEHLLAIHCVAHRLELGMVDSIKDDAQLKKLQEVLQFLYQQYHYSPKALRELRMLAQALEEKVLKPTNLRGARWLPYIHKATKILCTSYAVFVAHFEDQISPERTPQPSAAVLGRAKNILKYLKCHKNVQFMHFMCDTLDLLKTMSLQFQQNDTRYQTLITHIESRLGDLSTQSLVAKFHALDHHNWPSGEDFILHGQQDVEALCRHYQAILQREGTSSSEVMAEYRLYKVWAKNRKGPLRETLQEILQRDDLMKKYKGLSILAQINLTMAISTAACERGFSCMKRVKNDWRSSLATSQLNRLMFLSIEGPSLETFDAKRAVLRWWGSGPRSRKPGFTSRVNQPTEDEMEEELIELE</sequence>
<dbReference type="GO" id="GO:0046983">
    <property type="term" value="F:protein dimerization activity"/>
    <property type="evidence" value="ECO:0007669"/>
    <property type="project" value="InterPro"/>
</dbReference>
<accession>A0A9Q1E831</accession>
<reference evidence="3" key="1">
    <citation type="journal article" date="2023" name="Science">
        <title>Genome structures resolve the early diversification of teleost fishes.</title>
        <authorList>
            <person name="Parey E."/>
            <person name="Louis A."/>
            <person name="Montfort J."/>
            <person name="Bouchez O."/>
            <person name="Roques C."/>
            <person name="Iampietro C."/>
            <person name="Lluch J."/>
            <person name="Castinel A."/>
            <person name="Donnadieu C."/>
            <person name="Desvignes T."/>
            <person name="Floi Bucao C."/>
            <person name="Jouanno E."/>
            <person name="Wen M."/>
            <person name="Mejri S."/>
            <person name="Dirks R."/>
            <person name="Jansen H."/>
            <person name="Henkel C."/>
            <person name="Chen W.J."/>
            <person name="Zahm M."/>
            <person name="Cabau C."/>
            <person name="Klopp C."/>
            <person name="Thompson A.W."/>
            <person name="Robinson-Rechavi M."/>
            <person name="Braasch I."/>
            <person name="Lecointre G."/>
            <person name="Bobe J."/>
            <person name="Postlethwait J.H."/>
            <person name="Berthelot C."/>
            <person name="Roest Crollius H."/>
            <person name="Guiguen Y."/>
        </authorList>
    </citation>
    <scope>NUCLEOTIDE SEQUENCE</scope>
    <source>
        <strain evidence="3">WJC10195</strain>
    </source>
</reference>
<dbReference type="PANTHER" id="PTHR46880:SF5">
    <property type="entry name" value="DUF4371 DOMAIN-CONTAINING PROTEIN"/>
    <property type="match status" value="1"/>
</dbReference>
<feature type="region of interest" description="Disordered" evidence="1">
    <location>
        <begin position="499"/>
        <end position="527"/>
    </location>
</feature>
<organism evidence="3 4">
    <name type="scientific">Synaphobranchus kaupii</name>
    <name type="common">Kaup's arrowtooth eel</name>
    <dbReference type="NCBI Taxonomy" id="118154"/>
    <lineage>
        <taxon>Eukaryota</taxon>
        <taxon>Metazoa</taxon>
        <taxon>Chordata</taxon>
        <taxon>Craniata</taxon>
        <taxon>Vertebrata</taxon>
        <taxon>Euteleostomi</taxon>
        <taxon>Actinopterygii</taxon>
        <taxon>Neopterygii</taxon>
        <taxon>Teleostei</taxon>
        <taxon>Anguilliformes</taxon>
        <taxon>Synaphobranchidae</taxon>
        <taxon>Synaphobranchus</taxon>
    </lineage>
</organism>
<gene>
    <name evidence="3" type="ORF">SKAU_G00412260</name>
</gene>
<dbReference type="InterPro" id="IPR012337">
    <property type="entry name" value="RNaseH-like_sf"/>
</dbReference>
<dbReference type="InterPro" id="IPR008906">
    <property type="entry name" value="HATC_C_dom"/>
</dbReference>
<dbReference type="OrthoDB" id="8551997at2759"/>